<protein>
    <submittedName>
        <fullName evidence="1">Nucleoside triphosphate pyrophosphohydrolase</fullName>
    </submittedName>
</protein>
<gene>
    <name evidence="1" type="ORF">NV381_24515</name>
</gene>
<proteinExistence type="predicted"/>
<dbReference type="InterPro" id="IPR038735">
    <property type="entry name" value="MSMEG_1276-like_NTP-PPase_dom"/>
</dbReference>
<comment type="caution">
    <text evidence="1">The sequence shown here is derived from an EMBL/GenBank/DDBJ whole genome shotgun (WGS) entry which is preliminary data.</text>
</comment>
<accession>A0ABT1YMG1</accession>
<dbReference type="RefSeq" id="WP_258215921.1">
    <property type="nucleotide sequence ID" value="NZ_JANQBD010000019.1"/>
</dbReference>
<dbReference type="EMBL" id="JANQBD010000019">
    <property type="protein sequence ID" value="MCR8634360.1"/>
    <property type="molecule type" value="Genomic_DNA"/>
</dbReference>
<evidence type="ECO:0000313" key="2">
    <source>
        <dbReference type="Proteomes" id="UP001300012"/>
    </source>
</evidence>
<dbReference type="SUPFAM" id="SSF101386">
    <property type="entry name" value="all-alpha NTP pyrophosphatases"/>
    <property type="match status" value="1"/>
</dbReference>
<name>A0ABT1YMG1_9BACL</name>
<keyword evidence="2" id="KW-1185">Reference proteome</keyword>
<reference evidence="1 2" key="1">
    <citation type="submission" date="2022-08" db="EMBL/GenBank/DDBJ databases">
        <title>Paenibacillus endoradicis sp. nov., Paenibacillus radicibacter sp. nov and Paenibacillus pararadicis sp. nov., three cold-adapted plant growth-promoting bacteria isolated from root of Larix gmelinii in Great Khingan.</title>
        <authorList>
            <person name="Xue H."/>
        </authorList>
    </citation>
    <scope>NUCLEOTIDE SEQUENCE [LARGE SCALE GENOMIC DNA]</scope>
    <source>
        <strain evidence="1 2">N5-1-1-5</strain>
    </source>
</reference>
<organism evidence="1 2">
    <name type="scientific">Paenibacillus radicis</name>
    <name type="common">ex Xue et al. 2023</name>
    <dbReference type="NCBI Taxonomy" id="2972489"/>
    <lineage>
        <taxon>Bacteria</taxon>
        <taxon>Bacillati</taxon>
        <taxon>Bacillota</taxon>
        <taxon>Bacilli</taxon>
        <taxon>Bacillales</taxon>
        <taxon>Paenibacillaceae</taxon>
        <taxon>Paenibacillus</taxon>
    </lineage>
</organism>
<dbReference type="Proteomes" id="UP001300012">
    <property type="component" value="Unassembled WGS sequence"/>
</dbReference>
<sequence>MPLYKKLVRDAIPQIIESKGESCIYEILDNDNYIIELRKKLDEEVIEYMKADNLEDATEELADMLEVIHAYASIHGVSIEQAESLRMKKAAERGGFAKRVFLVEVLD</sequence>
<dbReference type="CDD" id="cd11532">
    <property type="entry name" value="NTP-PPase_COG4997"/>
    <property type="match status" value="1"/>
</dbReference>
<evidence type="ECO:0000313" key="1">
    <source>
        <dbReference type="EMBL" id="MCR8634360.1"/>
    </source>
</evidence>